<sequence length="357" mass="40655">MATTGFYFTLLLSAILAAICSGDGAIVHENPNGQNSLDIILSKLTDYFVPLENCTMMVCSPDKLAWGTKRPTYGPIILLEYDSKISLVTGRMIHNTFSVLRRRNRVAHCWATLAILPEKAGLLLPTKYYIIVNMPSFIYSTLRSHYFIIMTETKHEKPTFEMEPSEDWYQIDCAASECFDLLVLLIRRIGRLNKYFWANRGTHDANLVSNLVNLIDIRSRRPSRYSYQQIAELTSFHGFLCFLIQQDVMMYGLANFTPFHYFDPLQKMSTWGLGRHDFVMHDVQKYSFVSCYGVRGNSPMLGTLSSPFDGASWALIGTSFVVVALILWFNRNLTDGVSYCWDILGELGFTVGERGKI</sequence>
<evidence type="ECO:0000256" key="2">
    <source>
        <dbReference type="SAM" id="SignalP"/>
    </source>
</evidence>
<comment type="caution">
    <text evidence="3">The sequence shown here is derived from an EMBL/GenBank/DDBJ whole genome shotgun (WGS) entry which is preliminary data.</text>
</comment>
<name>A0A226DM74_FOLCA</name>
<dbReference type="EMBL" id="LNIX01000016">
    <property type="protein sequence ID" value="OXA46108.1"/>
    <property type="molecule type" value="Genomic_DNA"/>
</dbReference>
<gene>
    <name evidence="3" type="ORF">Fcan01_19051</name>
</gene>
<keyword evidence="2" id="KW-0732">Signal</keyword>
<dbReference type="AlphaFoldDB" id="A0A226DM74"/>
<evidence type="ECO:0000256" key="1">
    <source>
        <dbReference type="SAM" id="Phobius"/>
    </source>
</evidence>
<feature type="chain" id="PRO_5012963091" evidence="2">
    <location>
        <begin position="25"/>
        <end position="357"/>
    </location>
</feature>
<keyword evidence="1" id="KW-0472">Membrane</keyword>
<accession>A0A226DM74</accession>
<keyword evidence="4" id="KW-1185">Reference proteome</keyword>
<protein>
    <submittedName>
        <fullName evidence="3">Uncharacterized protein</fullName>
    </submittedName>
</protein>
<feature type="transmembrane region" description="Helical" evidence="1">
    <location>
        <begin position="310"/>
        <end position="329"/>
    </location>
</feature>
<keyword evidence="1" id="KW-1133">Transmembrane helix</keyword>
<evidence type="ECO:0000313" key="4">
    <source>
        <dbReference type="Proteomes" id="UP000198287"/>
    </source>
</evidence>
<reference evidence="3 4" key="1">
    <citation type="submission" date="2015-12" db="EMBL/GenBank/DDBJ databases">
        <title>The genome of Folsomia candida.</title>
        <authorList>
            <person name="Faddeeva A."/>
            <person name="Derks M.F."/>
            <person name="Anvar Y."/>
            <person name="Smit S."/>
            <person name="Van Straalen N."/>
            <person name="Roelofs D."/>
        </authorList>
    </citation>
    <scope>NUCLEOTIDE SEQUENCE [LARGE SCALE GENOMIC DNA]</scope>
    <source>
        <strain evidence="3 4">VU population</strain>
        <tissue evidence="3">Whole body</tissue>
    </source>
</reference>
<keyword evidence="1" id="KW-0812">Transmembrane</keyword>
<feature type="signal peptide" evidence="2">
    <location>
        <begin position="1"/>
        <end position="24"/>
    </location>
</feature>
<dbReference type="Proteomes" id="UP000198287">
    <property type="component" value="Unassembled WGS sequence"/>
</dbReference>
<organism evidence="3 4">
    <name type="scientific">Folsomia candida</name>
    <name type="common">Springtail</name>
    <dbReference type="NCBI Taxonomy" id="158441"/>
    <lineage>
        <taxon>Eukaryota</taxon>
        <taxon>Metazoa</taxon>
        <taxon>Ecdysozoa</taxon>
        <taxon>Arthropoda</taxon>
        <taxon>Hexapoda</taxon>
        <taxon>Collembola</taxon>
        <taxon>Entomobryomorpha</taxon>
        <taxon>Isotomoidea</taxon>
        <taxon>Isotomidae</taxon>
        <taxon>Proisotominae</taxon>
        <taxon>Folsomia</taxon>
    </lineage>
</organism>
<proteinExistence type="predicted"/>
<evidence type="ECO:0000313" key="3">
    <source>
        <dbReference type="EMBL" id="OXA46108.1"/>
    </source>
</evidence>